<reference evidence="1 2" key="1">
    <citation type="journal article" date="2015" name="Genome Announc.">
        <title>Complete genome sequences for 59 burkholderia isolates, both pathogenic and near neighbor.</title>
        <authorList>
            <person name="Johnson S.L."/>
            <person name="Bishop-Lilly K.A."/>
            <person name="Ladner J.T."/>
            <person name="Daligault H.E."/>
            <person name="Davenport K.W."/>
            <person name="Jaissle J."/>
            <person name="Frey K.G."/>
            <person name="Koroleva G.I."/>
            <person name="Bruce D.C."/>
            <person name="Coyne S.R."/>
            <person name="Broomall S.M."/>
            <person name="Li P.E."/>
            <person name="Teshima H."/>
            <person name="Gibbons H.S."/>
            <person name="Palacios G.F."/>
            <person name="Rosenzweig C.N."/>
            <person name="Redden C.L."/>
            <person name="Xu Y."/>
            <person name="Minogue T.D."/>
            <person name="Chain P.S."/>
        </authorList>
    </citation>
    <scope>NUCLEOTIDE SEQUENCE [LARGE SCALE GENOMIC DNA]</scope>
    <source>
        <strain evidence="1 2">ATCC BAA-463</strain>
    </source>
</reference>
<evidence type="ECO:0000313" key="1">
    <source>
        <dbReference type="EMBL" id="AJZ59613.1"/>
    </source>
</evidence>
<dbReference type="GeneID" id="66516892"/>
<proteinExistence type="predicted"/>
<dbReference type="RefSeq" id="WP_149029682.1">
    <property type="nucleotide sequence ID" value="NZ_CP010026.1"/>
</dbReference>
<dbReference type="AlphaFoldDB" id="A0AAU8SZS2"/>
<organism evidence="1 2">
    <name type="scientific">Paraburkholderia fungorum</name>
    <dbReference type="NCBI Taxonomy" id="134537"/>
    <lineage>
        <taxon>Bacteria</taxon>
        <taxon>Pseudomonadati</taxon>
        <taxon>Pseudomonadota</taxon>
        <taxon>Betaproteobacteria</taxon>
        <taxon>Burkholderiales</taxon>
        <taxon>Burkholderiaceae</taxon>
        <taxon>Paraburkholderia</taxon>
    </lineage>
</organism>
<name>A0AAU8SZS2_9BURK</name>
<protein>
    <submittedName>
        <fullName evidence="1">Uncharacterized protein</fullName>
    </submittedName>
</protein>
<sequence>MTWRVYKMAQPASSFAAMPTLAQTREIVLQDSGQFAQEVFDQECKDAMEVAKESGWDGEFLVEPHVFTLPNREDMQFGIVWTQPDEERTTFVVSPLSLPWLESPRT</sequence>
<dbReference type="EMBL" id="CP010026">
    <property type="protein sequence ID" value="AJZ59613.1"/>
    <property type="molecule type" value="Genomic_DNA"/>
</dbReference>
<gene>
    <name evidence="1" type="ORF">OI25_2956</name>
</gene>
<dbReference type="Proteomes" id="UP000032614">
    <property type="component" value="Chromosome 1"/>
</dbReference>
<evidence type="ECO:0000313" key="2">
    <source>
        <dbReference type="Proteomes" id="UP000032614"/>
    </source>
</evidence>
<dbReference type="KEGG" id="bfn:OI25_2956"/>
<accession>A0AAU8SZS2</accession>